<reference evidence="4" key="1">
    <citation type="submission" date="2021-02" db="EMBL/GenBank/DDBJ databases">
        <authorList>
            <person name="Nowell W R."/>
        </authorList>
    </citation>
    <scope>NUCLEOTIDE SEQUENCE</scope>
</reference>
<organism evidence="4 5">
    <name type="scientific">Rotaria magnacalcarata</name>
    <dbReference type="NCBI Taxonomy" id="392030"/>
    <lineage>
        <taxon>Eukaryota</taxon>
        <taxon>Metazoa</taxon>
        <taxon>Spiralia</taxon>
        <taxon>Gnathifera</taxon>
        <taxon>Rotifera</taxon>
        <taxon>Eurotatoria</taxon>
        <taxon>Bdelloidea</taxon>
        <taxon>Philodinida</taxon>
        <taxon>Philodinidae</taxon>
        <taxon>Rotaria</taxon>
    </lineage>
</organism>
<evidence type="ECO:0000256" key="1">
    <source>
        <dbReference type="SAM" id="MobiDB-lite"/>
    </source>
</evidence>
<feature type="non-terminal residue" evidence="4">
    <location>
        <position position="200"/>
    </location>
</feature>
<gene>
    <name evidence="3" type="ORF">BYL167_LOCUS71556</name>
    <name evidence="4" type="ORF">SMN809_LOCUS80358</name>
</gene>
<evidence type="ECO:0000313" key="5">
    <source>
        <dbReference type="Proteomes" id="UP000676336"/>
    </source>
</evidence>
<feature type="non-terminal residue" evidence="4">
    <location>
        <position position="1"/>
    </location>
</feature>
<protein>
    <recommendedName>
        <fullName evidence="2">C2H2-type domain-containing protein</fullName>
    </recommendedName>
</protein>
<evidence type="ECO:0000313" key="3">
    <source>
        <dbReference type="EMBL" id="CAF5147616.1"/>
    </source>
</evidence>
<dbReference type="Proteomes" id="UP000676336">
    <property type="component" value="Unassembled WGS sequence"/>
</dbReference>
<dbReference type="PROSITE" id="PS00028">
    <property type="entry name" value="ZINC_FINGER_C2H2_1"/>
    <property type="match status" value="1"/>
</dbReference>
<feature type="region of interest" description="Disordered" evidence="1">
    <location>
        <begin position="128"/>
        <end position="154"/>
    </location>
</feature>
<proteinExistence type="predicted"/>
<evidence type="ECO:0000259" key="2">
    <source>
        <dbReference type="PROSITE" id="PS00028"/>
    </source>
</evidence>
<comment type="caution">
    <text evidence="4">The sequence shown here is derived from an EMBL/GenBank/DDBJ whole genome shotgun (WGS) entry which is preliminary data.</text>
</comment>
<dbReference type="Proteomes" id="UP000681967">
    <property type="component" value="Unassembled WGS sequence"/>
</dbReference>
<dbReference type="AlphaFoldDB" id="A0A8S3JCB4"/>
<accession>A0A8S3JCB4</accession>
<dbReference type="PANTHER" id="PTHR33845">
    <property type="entry name" value="C2H2-TYPE DOMAIN-CONTAINING PROTEIN"/>
    <property type="match status" value="1"/>
</dbReference>
<dbReference type="EMBL" id="CAJOBI010345084">
    <property type="protein sequence ID" value="CAF5217167.1"/>
    <property type="molecule type" value="Genomic_DNA"/>
</dbReference>
<name>A0A8S3JCB4_9BILA</name>
<evidence type="ECO:0000313" key="4">
    <source>
        <dbReference type="EMBL" id="CAF5217167.1"/>
    </source>
</evidence>
<dbReference type="InterPro" id="IPR013087">
    <property type="entry name" value="Znf_C2H2_type"/>
</dbReference>
<dbReference type="PANTHER" id="PTHR33845:SF1">
    <property type="entry name" value="C2H2-TYPE DOMAIN-CONTAINING PROTEIN"/>
    <property type="match status" value="1"/>
</dbReference>
<sequence>IAAVIKCSIRRFIDEKHNCTNAIEFLTASERTKGVEFYASEVQNLHTEKIEWKGVKQINNIEYIQGQTTSSINASTGVRVWQSWKVGTGQLYPLCDLEKNIVKINPLNVFVSTNVSIPWVDDDYEKADKDHPNDAYSDDSSSSEESSGDESSLKKASEDNYYSFDCQVNGCTARYRYYANLLRHYTTGKHKMKLEKYSLV</sequence>
<dbReference type="EMBL" id="CAJOBH010255728">
    <property type="protein sequence ID" value="CAF5147616.1"/>
    <property type="molecule type" value="Genomic_DNA"/>
</dbReference>
<feature type="domain" description="C2H2-type" evidence="2">
    <location>
        <begin position="166"/>
        <end position="190"/>
    </location>
</feature>